<reference evidence="1" key="3">
    <citation type="submission" date="2022-06" db="UniProtKB">
        <authorList>
            <consortium name="EnsemblPlants"/>
        </authorList>
    </citation>
    <scope>IDENTIFICATION</scope>
</reference>
<evidence type="ECO:0000313" key="1">
    <source>
        <dbReference type="EnsemblPlants" id="TuG1812G0700005739.01.T01"/>
    </source>
</evidence>
<proteinExistence type="predicted"/>
<reference evidence="2" key="1">
    <citation type="journal article" date="2013" name="Nature">
        <title>Draft genome of the wheat A-genome progenitor Triticum urartu.</title>
        <authorList>
            <person name="Ling H.Q."/>
            <person name="Zhao S."/>
            <person name="Liu D."/>
            <person name="Wang J."/>
            <person name="Sun H."/>
            <person name="Zhang C."/>
            <person name="Fan H."/>
            <person name="Li D."/>
            <person name="Dong L."/>
            <person name="Tao Y."/>
            <person name="Gao C."/>
            <person name="Wu H."/>
            <person name="Li Y."/>
            <person name="Cui Y."/>
            <person name="Guo X."/>
            <person name="Zheng S."/>
            <person name="Wang B."/>
            <person name="Yu K."/>
            <person name="Liang Q."/>
            <person name="Yang W."/>
            <person name="Lou X."/>
            <person name="Chen J."/>
            <person name="Feng M."/>
            <person name="Jian J."/>
            <person name="Zhang X."/>
            <person name="Luo G."/>
            <person name="Jiang Y."/>
            <person name="Liu J."/>
            <person name="Wang Z."/>
            <person name="Sha Y."/>
            <person name="Zhang B."/>
            <person name="Wu H."/>
            <person name="Tang D."/>
            <person name="Shen Q."/>
            <person name="Xue P."/>
            <person name="Zou S."/>
            <person name="Wang X."/>
            <person name="Liu X."/>
            <person name="Wang F."/>
            <person name="Yang Y."/>
            <person name="An X."/>
            <person name="Dong Z."/>
            <person name="Zhang K."/>
            <person name="Zhang X."/>
            <person name="Luo M.C."/>
            <person name="Dvorak J."/>
            <person name="Tong Y."/>
            <person name="Wang J."/>
            <person name="Yang H."/>
            <person name="Li Z."/>
            <person name="Wang D."/>
            <person name="Zhang A."/>
            <person name="Wang J."/>
        </authorList>
    </citation>
    <scope>NUCLEOTIDE SEQUENCE</scope>
    <source>
        <strain evidence="2">cv. G1812</strain>
    </source>
</reference>
<protein>
    <submittedName>
        <fullName evidence="1">Uncharacterized protein</fullName>
    </submittedName>
</protein>
<dbReference type="Proteomes" id="UP000015106">
    <property type="component" value="Chromosome 7"/>
</dbReference>
<keyword evidence="2" id="KW-1185">Reference proteome</keyword>
<organism evidence="1 2">
    <name type="scientific">Triticum urartu</name>
    <name type="common">Red wild einkorn</name>
    <name type="synonym">Crithodium urartu</name>
    <dbReference type="NCBI Taxonomy" id="4572"/>
    <lineage>
        <taxon>Eukaryota</taxon>
        <taxon>Viridiplantae</taxon>
        <taxon>Streptophyta</taxon>
        <taxon>Embryophyta</taxon>
        <taxon>Tracheophyta</taxon>
        <taxon>Spermatophyta</taxon>
        <taxon>Magnoliopsida</taxon>
        <taxon>Liliopsida</taxon>
        <taxon>Poales</taxon>
        <taxon>Poaceae</taxon>
        <taxon>BOP clade</taxon>
        <taxon>Pooideae</taxon>
        <taxon>Triticodae</taxon>
        <taxon>Triticeae</taxon>
        <taxon>Triticinae</taxon>
        <taxon>Triticum</taxon>
    </lineage>
</organism>
<dbReference type="EnsemblPlants" id="TuG1812G0700005739.01.T01">
    <property type="protein sequence ID" value="TuG1812G0700005739.01.T01"/>
    <property type="gene ID" value="TuG1812G0700005739.01"/>
</dbReference>
<dbReference type="AlphaFoldDB" id="A0A8R7R713"/>
<dbReference type="Gramene" id="TuG1812G0700005739.01.T01">
    <property type="protein sequence ID" value="TuG1812G0700005739.01.T01"/>
    <property type="gene ID" value="TuG1812G0700005739.01"/>
</dbReference>
<accession>A0A8R7R713</accession>
<reference evidence="1" key="2">
    <citation type="submission" date="2018-03" db="EMBL/GenBank/DDBJ databases">
        <title>The Triticum urartu genome reveals the dynamic nature of wheat genome evolution.</title>
        <authorList>
            <person name="Ling H."/>
            <person name="Ma B."/>
            <person name="Shi X."/>
            <person name="Liu H."/>
            <person name="Dong L."/>
            <person name="Sun H."/>
            <person name="Cao Y."/>
            <person name="Gao Q."/>
            <person name="Zheng S."/>
            <person name="Li Y."/>
            <person name="Yu Y."/>
            <person name="Du H."/>
            <person name="Qi M."/>
            <person name="Li Y."/>
            <person name="Yu H."/>
            <person name="Cui Y."/>
            <person name="Wang N."/>
            <person name="Chen C."/>
            <person name="Wu H."/>
            <person name="Zhao Y."/>
            <person name="Zhang J."/>
            <person name="Li Y."/>
            <person name="Zhou W."/>
            <person name="Zhang B."/>
            <person name="Hu W."/>
            <person name="Eijk M."/>
            <person name="Tang J."/>
            <person name="Witsenboer H."/>
            <person name="Zhao S."/>
            <person name="Li Z."/>
            <person name="Zhang A."/>
            <person name="Wang D."/>
            <person name="Liang C."/>
        </authorList>
    </citation>
    <scope>NUCLEOTIDE SEQUENCE [LARGE SCALE GENOMIC DNA]</scope>
    <source>
        <strain evidence="1">cv. G1812</strain>
    </source>
</reference>
<evidence type="ECO:0000313" key="2">
    <source>
        <dbReference type="Proteomes" id="UP000015106"/>
    </source>
</evidence>
<sequence length="129" mass="14475">MSEKVAARILLFGVVKSTGHVTSSSANSKAGERFSAYCLERLLSLLLMDSVLLFLGHHSVSLRPMLNTMLVPLGHCTMYAPKSYNLLQWSQPRCRSFQEKTRARINKGQLDNMDVCTDCFLCSAEQNCR</sequence>
<name>A0A8R7R713_TRIUA</name>